<dbReference type="KEGG" id="camy:CSUIS_1323"/>
<dbReference type="AlphaFoldDB" id="A0A1X9SYC2"/>
<dbReference type="STRING" id="1660073.CSUIS_1323"/>
<proteinExistence type="predicted"/>
<evidence type="ECO:0000259" key="1">
    <source>
        <dbReference type="Pfam" id="PF01261"/>
    </source>
</evidence>
<dbReference type="InterPro" id="IPR036237">
    <property type="entry name" value="Xyl_isomerase-like_sf"/>
</dbReference>
<dbReference type="RefSeq" id="WP_086242545.1">
    <property type="nucleotide sequence ID" value="NZ_CP018789.1"/>
</dbReference>
<dbReference type="Pfam" id="PF01261">
    <property type="entry name" value="AP_endonuc_2"/>
    <property type="match status" value="1"/>
</dbReference>
<evidence type="ECO:0000313" key="2">
    <source>
        <dbReference type="EMBL" id="ARR01119.1"/>
    </source>
</evidence>
<dbReference type="SUPFAM" id="SSF51658">
    <property type="entry name" value="Xylose isomerase-like"/>
    <property type="match status" value="1"/>
</dbReference>
<evidence type="ECO:0000313" key="3">
    <source>
        <dbReference type="Proteomes" id="UP000194260"/>
    </source>
</evidence>
<gene>
    <name evidence="2" type="ORF">CSUIS_1323</name>
</gene>
<keyword evidence="2" id="KW-0378">Hydrolase</keyword>
<keyword evidence="2" id="KW-0540">Nuclease</keyword>
<sequence length="265" mass="29998">MSYKIGLKLWSLNENYISPAKELFERGVYDYIELYAVPNSLDMIAKWKSLARNCGVKFAIHAPHFSSGLDFSNPNKLNYNLNLCEEVKIYSNELEALYTIFHPGIGGELLESIRQMKMIKDLKFAIENKPYIVPMEGGTAFCVGADFDSIKRILDEVGCDFCLDAGHALCSANFQGLNPYDYIAKLNELKPRIYHISDNDVKSKFDAHLHFGDGNIELDRVLSLLVGGEFLAIETIKDSKENLDDFIKDSNYLKNIIANFNDKAL</sequence>
<protein>
    <submittedName>
        <fullName evidence="2">AP endonuclease family protein</fullName>
    </submittedName>
</protein>
<keyword evidence="2" id="KW-0255">Endonuclease</keyword>
<name>A0A1X9SYC2_9BACT</name>
<organism evidence="2 3">
    <name type="scientific">Campylobacter porcelli</name>
    <dbReference type="NCBI Taxonomy" id="1660073"/>
    <lineage>
        <taxon>Bacteria</taxon>
        <taxon>Pseudomonadati</taxon>
        <taxon>Campylobacterota</taxon>
        <taxon>Epsilonproteobacteria</taxon>
        <taxon>Campylobacterales</taxon>
        <taxon>Campylobacteraceae</taxon>
        <taxon>Campylobacter</taxon>
    </lineage>
</organism>
<accession>A0A1X9SYC2</accession>
<dbReference type="EMBL" id="CP018789">
    <property type="protein sequence ID" value="ARR01119.1"/>
    <property type="molecule type" value="Genomic_DNA"/>
</dbReference>
<reference evidence="3" key="1">
    <citation type="journal article" date="2017" name="Genome Biol. Evol.">
        <title>Comparative Genomic Analysis Identifies a Campylobacter Clade Deficient in Selenium Metabolism.</title>
        <authorList>
            <person name="Miller W.G."/>
            <person name="Yee E."/>
            <person name="Lopes B.S."/>
            <person name="Chapman M.H."/>
            <person name="Huynh S."/>
            <person name="Bono J.L."/>
            <person name="Parker C.T."/>
            <person name="Strachan N.J.C."/>
            <person name="Forbes K.J."/>
        </authorList>
    </citation>
    <scope>NUCLEOTIDE SEQUENCE [LARGE SCALE GENOMIC DNA]</scope>
    <source>
        <strain evidence="3">RM6137</strain>
    </source>
</reference>
<dbReference type="Gene3D" id="3.20.20.150">
    <property type="entry name" value="Divalent-metal-dependent TIM barrel enzymes"/>
    <property type="match status" value="1"/>
</dbReference>
<feature type="domain" description="Xylose isomerase-like TIM barrel" evidence="1">
    <location>
        <begin position="29"/>
        <end position="254"/>
    </location>
</feature>
<dbReference type="Proteomes" id="UP000194260">
    <property type="component" value="Chromosome"/>
</dbReference>
<dbReference type="InterPro" id="IPR013022">
    <property type="entry name" value="Xyl_isomerase-like_TIM-brl"/>
</dbReference>
<dbReference type="GO" id="GO:0004519">
    <property type="term" value="F:endonuclease activity"/>
    <property type="evidence" value="ECO:0007669"/>
    <property type="project" value="UniProtKB-KW"/>
</dbReference>